<evidence type="ECO:0000256" key="1">
    <source>
        <dbReference type="ARBA" id="ARBA00004123"/>
    </source>
</evidence>
<dbReference type="InterPro" id="IPR032460">
    <property type="entry name" value="Symplekin/Pta1_N"/>
</dbReference>
<dbReference type="Pfam" id="PF11935">
    <property type="entry name" value="SYMPK_PTA1_N"/>
    <property type="match status" value="1"/>
</dbReference>
<accession>F4S2C6</accession>
<feature type="region of interest" description="Disordered" evidence="4">
    <location>
        <begin position="328"/>
        <end position="371"/>
    </location>
</feature>
<proteinExistence type="predicted"/>
<keyword evidence="8" id="KW-1185">Reference proteome</keyword>
<protein>
    <recommendedName>
        <fullName evidence="9">Symplekin</fullName>
    </recommendedName>
</protein>
<feature type="region of interest" description="Disordered" evidence="4">
    <location>
        <begin position="1292"/>
        <end position="1345"/>
    </location>
</feature>
<sequence length="1345" mass="149446">MTSSSSNDALLLFSTAISSSPNSIQQRKTLIQLKNQFDSNPALLPILYPSLLSLISSQSNHPSIKKWVSSIIELAICRPNLNLSSDQRLQIIIQSTETIHKILNSQDLEPNSDLIESKKFAIQAATTSYPIIFKLINTKSTSDHTRTWTFINQTKSIILSIFRSTSQNVPLGLKITSIKYLQRLIQVGTKGGSADPRKRSEDPSISMCSANGNSFIKPKEIEQESNLLLEELIRLLYQTNSPEIASAIIVTTGTLVRHRPTLSTTIINTLTSYIPPSSPLAHNNKPGLQIKGVEKTLRITLSHLERHTPSPQIREALVNQLKRLEELNEKEKDRKRRRKEEDASAKKRAKSGNTMVTPVAQQPTVVEDHERNQSQLQGFDVTSLGLELVVELVIANLLALDDQTLHEAMASFRYTPPTPNNIPDQSIQPTAALPIPSMISDPITRQPQVPIHVSPPTTRTSTPIPTGSPVRPTMEPIISSSDIDPEEEIIIPIIEEEEDIEEEKEGIISKWEPESPLFLNEPNRRLLLKFTLDRIAMKEDEVGHEGVWSTLLARLVTRGMDGGGGEGGEEVEERREDVRAALFGFVIADFPKRMHFARVWLMEEWLATRKQQVDEYPHSIGFTSSTTSIGMNAYDRWLGHILDHILTLSTSTNSQGERNTRHLLSQFLLDLPNLPEKELNRLVDLCEEPEMLTIGFTSLREITSLRPTLRFKTLDLLLGLTTHKSRQTRNAAIVSVKSWVGSSGREWKVLGERVVSFAIQLVQRLEENNEEEEEEEELQTEENLGDGDEGMEDGEVNGNDHGVRFAVVENAVLQSGLGKAKDEETVVRHLELLLALSVKNPDLLDHLFRVYPNVSPHIRDCVQQLITPLIRSLGAKHPKIVSLIENCQTGSESLVLRILNISTEKGGKPPQVIIEAIKNLANTSTNLSPRFIIPLIGELNKEEILFNLPKILSLLNGTLQEKLEVKSVFESIIQLPPNNFGSVSTNAPRINRGNEVLLTPVELLVKLHQTDDSGGKISIKQAIEAIGLCFSMTEIFKPEVLAAFMQQVVDEMTLPTLFLRTVIQAVQTYKSLQPFVSTTLLSRLIIKKIWTIGQLWEGFMRCSKIIAPHSFGALLQLPREQLKELVGKQGVLKAPLREYVVKKAGNNKSRVMGLLEILSDTPTTPTTPLPTTPTTITNNDGNHEGSMGIEGSGTRCELGLENGKEDEKVGEVENVGDEKVTEEKVGEVGKVGDENITEEKVGEESVGNEKVGEETIGDEKITEGKLGNEEEESKLEKCKENEVEKVKELNGLVNDTEEIEPQTQTEVGIGASKSEREGNLNLLESNSTINTNQSDPKSLILADVG</sequence>
<evidence type="ECO:0000256" key="4">
    <source>
        <dbReference type="SAM" id="MobiDB-lite"/>
    </source>
</evidence>
<reference evidence="8" key="1">
    <citation type="journal article" date="2011" name="Proc. Natl. Acad. Sci. U.S.A.">
        <title>Obligate biotrophy features unraveled by the genomic analysis of rust fungi.</title>
        <authorList>
            <person name="Duplessis S."/>
            <person name="Cuomo C.A."/>
            <person name="Lin Y.-C."/>
            <person name="Aerts A."/>
            <person name="Tisserant E."/>
            <person name="Veneault-Fourrey C."/>
            <person name="Joly D.L."/>
            <person name="Hacquard S."/>
            <person name="Amselem J."/>
            <person name="Cantarel B.L."/>
            <person name="Chiu R."/>
            <person name="Coutinho P.M."/>
            <person name="Feau N."/>
            <person name="Field M."/>
            <person name="Frey P."/>
            <person name="Gelhaye E."/>
            <person name="Goldberg J."/>
            <person name="Grabherr M.G."/>
            <person name="Kodira C.D."/>
            <person name="Kohler A."/>
            <person name="Kuees U."/>
            <person name="Lindquist E.A."/>
            <person name="Lucas S.M."/>
            <person name="Mago R."/>
            <person name="Mauceli E."/>
            <person name="Morin E."/>
            <person name="Murat C."/>
            <person name="Pangilinan J.L."/>
            <person name="Park R."/>
            <person name="Pearson M."/>
            <person name="Quesneville H."/>
            <person name="Rouhier N."/>
            <person name="Sakthikumar S."/>
            <person name="Salamov A.A."/>
            <person name="Schmutz J."/>
            <person name="Selles B."/>
            <person name="Shapiro H."/>
            <person name="Tanguay P."/>
            <person name="Tuskan G.A."/>
            <person name="Henrissat B."/>
            <person name="Van de Peer Y."/>
            <person name="Rouze P."/>
            <person name="Ellis J.G."/>
            <person name="Dodds P.N."/>
            <person name="Schein J.E."/>
            <person name="Zhong S."/>
            <person name="Hamelin R.C."/>
            <person name="Grigoriev I.V."/>
            <person name="Szabo L.J."/>
            <person name="Martin F."/>
        </authorList>
    </citation>
    <scope>NUCLEOTIDE SEQUENCE [LARGE SCALE GENOMIC DNA]</scope>
    <source>
        <strain evidence="8">98AG31 / pathotype 3-4-7</strain>
    </source>
</reference>
<dbReference type="eggNOG" id="KOG1895">
    <property type="taxonomic scope" value="Eukaryota"/>
</dbReference>
<dbReference type="KEGG" id="mlr:MELLADRAFT_117867"/>
<name>F4S2C6_MELLP</name>
<dbReference type="InParanoid" id="F4S2C6"/>
<dbReference type="Gene3D" id="1.25.10.10">
    <property type="entry name" value="Leucine-rich Repeat Variant"/>
    <property type="match status" value="1"/>
</dbReference>
<dbReference type="InterPro" id="IPR021850">
    <property type="entry name" value="Symplekin/Pta1"/>
</dbReference>
<feature type="region of interest" description="Disordered" evidence="4">
    <location>
        <begin position="1159"/>
        <end position="1194"/>
    </location>
</feature>
<feature type="compositionally biased region" description="Basic and acidic residues" evidence="4">
    <location>
        <begin position="1250"/>
        <end position="1277"/>
    </location>
</feature>
<dbReference type="InterPro" id="IPR016024">
    <property type="entry name" value="ARM-type_fold"/>
</dbReference>
<dbReference type="PANTHER" id="PTHR15245">
    <property type="entry name" value="SYMPLEKIN-RELATED"/>
    <property type="match status" value="1"/>
</dbReference>
<feature type="compositionally biased region" description="Acidic residues" evidence="4">
    <location>
        <begin position="768"/>
        <end position="795"/>
    </location>
</feature>
<evidence type="ECO:0000259" key="5">
    <source>
        <dbReference type="Pfam" id="PF11935"/>
    </source>
</evidence>
<feature type="region of interest" description="Disordered" evidence="4">
    <location>
        <begin position="441"/>
        <end position="478"/>
    </location>
</feature>
<dbReference type="SUPFAM" id="SSF48371">
    <property type="entry name" value="ARM repeat"/>
    <property type="match status" value="1"/>
</dbReference>
<evidence type="ECO:0000313" key="8">
    <source>
        <dbReference type="Proteomes" id="UP000001072"/>
    </source>
</evidence>
<evidence type="ECO:0008006" key="9">
    <source>
        <dbReference type="Google" id="ProtNLM"/>
    </source>
</evidence>
<dbReference type="Proteomes" id="UP000001072">
    <property type="component" value="Unassembled WGS sequence"/>
</dbReference>
<feature type="domain" description="Symplekin/Pta1 N-terminal" evidence="5">
    <location>
        <begin position="119"/>
        <end position="336"/>
    </location>
</feature>
<keyword evidence="2" id="KW-0507">mRNA processing</keyword>
<feature type="domain" description="Symplekin C-terminal" evidence="6">
    <location>
        <begin position="929"/>
        <end position="1128"/>
    </location>
</feature>
<dbReference type="GeneID" id="18926105"/>
<dbReference type="STRING" id="747676.F4S2C6"/>
<dbReference type="OrthoDB" id="331600at2759"/>
<dbReference type="GO" id="GO:0005847">
    <property type="term" value="C:mRNA cleavage and polyadenylation specificity factor complex"/>
    <property type="evidence" value="ECO:0007669"/>
    <property type="project" value="TreeGrafter"/>
</dbReference>
<feature type="region of interest" description="Disordered" evidence="4">
    <location>
        <begin position="1240"/>
        <end position="1277"/>
    </location>
</feature>
<dbReference type="GO" id="GO:0006397">
    <property type="term" value="P:mRNA processing"/>
    <property type="evidence" value="ECO:0007669"/>
    <property type="project" value="UniProtKB-KW"/>
</dbReference>
<evidence type="ECO:0000259" key="6">
    <source>
        <dbReference type="Pfam" id="PF12295"/>
    </source>
</evidence>
<evidence type="ECO:0000256" key="3">
    <source>
        <dbReference type="ARBA" id="ARBA00023242"/>
    </source>
</evidence>
<dbReference type="InterPro" id="IPR022075">
    <property type="entry name" value="Symplekin_C"/>
</dbReference>
<dbReference type="Pfam" id="PF12295">
    <property type="entry name" value="Symplekin_C"/>
    <property type="match status" value="1"/>
</dbReference>
<keyword evidence="3" id="KW-0539">Nucleus</keyword>
<dbReference type="VEuPathDB" id="FungiDB:MELLADRAFT_117867"/>
<dbReference type="EMBL" id="GL883140">
    <property type="protein sequence ID" value="EGG01151.1"/>
    <property type="molecule type" value="Genomic_DNA"/>
</dbReference>
<evidence type="ECO:0000256" key="2">
    <source>
        <dbReference type="ARBA" id="ARBA00022664"/>
    </source>
</evidence>
<dbReference type="InterPro" id="IPR011989">
    <property type="entry name" value="ARM-like"/>
</dbReference>
<organism evidence="8">
    <name type="scientific">Melampsora larici-populina (strain 98AG31 / pathotype 3-4-7)</name>
    <name type="common">Poplar leaf rust fungus</name>
    <dbReference type="NCBI Taxonomy" id="747676"/>
    <lineage>
        <taxon>Eukaryota</taxon>
        <taxon>Fungi</taxon>
        <taxon>Dikarya</taxon>
        <taxon>Basidiomycota</taxon>
        <taxon>Pucciniomycotina</taxon>
        <taxon>Pucciniomycetes</taxon>
        <taxon>Pucciniales</taxon>
        <taxon>Melampsoraceae</taxon>
        <taxon>Melampsora</taxon>
    </lineage>
</organism>
<dbReference type="HOGENOM" id="CLU_008962_0_0_1"/>
<feature type="compositionally biased region" description="Polar residues" evidence="4">
    <location>
        <begin position="352"/>
        <end position="364"/>
    </location>
</feature>
<feature type="compositionally biased region" description="Polar residues" evidence="4">
    <location>
        <begin position="1322"/>
        <end position="1336"/>
    </location>
</feature>
<dbReference type="PANTHER" id="PTHR15245:SF20">
    <property type="entry name" value="SYMPLEKIN"/>
    <property type="match status" value="1"/>
</dbReference>
<feature type="region of interest" description="Disordered" evidence="4">
    <location>
        <begin position="766"/>
        <end position="799"/>
    </location>
</feature>
<feature type="compositionally biased region" description="Low complexity" evidence="4">
    <location>
        <begin position="454"/>
        <end position="478"/>
    </location>
</feature>
<gene>
    <name evidence="7" type="ORF">MELLADRAFT_117867</name>
</gene>
<evidence type="ECO:0000313" key="7">
    <source>
        <dbReference type="EMBL" id="EGG01151.1"/>
    </source>
</evidence>
<comment type="subcellular location">
    <subcellularLocation>
        <location evidence="1">Nucleus</location>
    </subcellularLocation>
</comment>
<dbReference type="RefSeq" id="XP_007415501.1">
    <property type="nucleotide sequence ID" value="XM_007415439.1"/>
</dbReference>